<dbReference type="SUPFAM" id="SSF81340">
    <property type="entry name" value="Clc chloride channel"/>
    <property type="match status" value="1"/>
</dbReference>
<keyword evidence="4" id="KW-0472">Membrane</keyword>
<dbReference type="Pfam" id="PF00654">
    <property type="entry name" value="Voltage_CLC"/>
    <property type="match status" value="1"/>
</dbReference>
<dbReference type="InterPro" id="IPR001807">
    <property type="entry name" value="ClC"/>
</dbReference>
<keyword evidence="2" id="KW-0812">Transmembrane</keyword>
<evidence type="ECO:0000313" key="5">
    <source>
        <dbReference type="EMBL" id="OIQ73470.1"/>
    </source>
</evidence>
<proteinExistence type="predicted"/>
<dbReference type="InterPro" id="IPR014743">
    <property type="entry name" value="Cl-channel_core"/>
</dbReference>
<dbReference type="EMBL" id="MLJW01002857">
    <property type="protein sequence ID" value="OIQ73470.1"/>
    <property type="molecule type" value="Genomic_DNA"/>
</dbReference>
<gene>
    <name evidence="5" type="ORF">GALL_448950</name>
</gene>
<organism evidence="5">
    <name type="scientific">mine drainage metagenome</name>
    <dbReference type="NCBI Taxonomy" id="410659"/>
    <lineage>
        <taxon>unclassified sequences</taxon>
        <taxon>metagenomes</taxon>
        <taxon>ecological metagenomes</taxon>
    </lineage>
</organism>
<accession>A0A1J5PPG0</accession>
<dbReference type="AlphaFoldDB" id="A0A1J5PPG0"/>
<keyword evidence="3" id="KW-1133">Transmembrane helix</keyword>
<reference evidence="5" key="1">
    <citation type="submission" date="2016-10" db="EMBL/GenBank/DDBJ databases">
        <title>Sequence of Gallionella enrichment culture.</title>
        <authorList>
            <person name="Poehlein A."/>
            <person name="Muehling M."/>
            <person name="Daniel R."/>
        </authorList>
    </citation>
    <scope>NUCLEOTIDE SEQUENCE</scope>
</reference>
<evidence type="ECO:0000256" key="1">
    <source>
        <dbReference type="ARBA" id="ARBA00004141"/>
    </source>
</evidence>
<protein>
    <submittedName>
        <fullName evidence="5">Uncharacterized protein</fullName>
    </submittedName>
</protein>
<dbReference type="Gene3D" id="1.10.3080.10">
    <property type="entry name" value="Clc chloride channel"/>
    <property type="match status" value="1"/>
</dbReference>
<evidence type="ECO:0000256" key="2">
    <source>
        <dbReference type="ARBA" id="ARBA00022692"/>
    </source>
</evidence>
<sequence>MKIALSTRYKRLFRLTSARWQRRASFLPGASQRARRRWRWRISPIGQQAAFVIVTEMTDNHSMVVPLMAAALIAHATSRAICEEGIYHALAKGFIEKAAIPPDRG</sequence>
<dbReference type="GO" id="GO:0016020">
    <property type="term" value="C:membrane"/>
    <property type="evidence" value="ECO:0007669"/>
    <property type="project" value="UniProtKB-SubCell"/>
</dbReference>
<comment type="caution">
    <text evidence="5">The sequence shown here is derived from an EMBL/GenBank/DDBJ whole genome shotgun (WGS) entry which is preliminary data.</text>
</comment>
<comment type="subcellular location">
    <subcellularLocation>
        <location evidence="1">Membrane</location>
        <topology evidence="1">Multi-pass membrane protein</topology>
    </subcellularLocation>
</comment>
<dbReference type="GO" id="GO:0015108">
    <property type="term" value="F:chloride transmembrane transporter activity"/>
    <property type="evidence" value="ECO:0007669"/>
    <property type="project" value="InterPro"/>
</dbReference>
<evidence type="ECO:0000256" key="4">
    <source>
        <dbReference type="ARBA" id="ARBA00023136"/>
    </source>
</evidence>
<name>A0A1J5PPG0_9ZZZZ</name>
<evidence type="ECO:0000256" key="3">
    <source>
        <dbReference type="ARBA" id="ARBA00022989"/>
    </source>
</evidence>